<dbReference type="PANTHER" id="PTHR21661:SF35">
    <property type="entry name" value="EPOXIDE HYDROLASE"/>
    <property type="match status" value="1"/>
</dbReference>
<evidence type="ECO:0000259" key="4">
    <source>
        <dbReference type="Pfam" id="PF06441"/>
    </source>
</evidence>
<dbReference type="Pfam" id="PF06441">
    <property type="entry name" value="EHN"/>
    <property type="match status" value="1"/>
</dbReference>
<dbReference type="GO" id="GO:0097176">
    <property type="term" value="P:epoxide metabolic process"/>
    <property type="evidence" value="ECO:0007669"/>
    <property type="project" value="TreeGrafter"/>
</dbReference>
<dbReference type="Gene3D" id="3.40.50.1820">
    <property type="entry name" value="alpha/beta hydrolase"/>
    <property type="match status" value="1"/>
</dbReference>
<dbReference type="InterPro" id="IPR029058">
    <property type="entry name" value="AB_hydrolase_fold"/>
</dbReference>
<keyword evidence="2" id="KW-0058">Aromatic hydrocarbons catabolism</keyword>
<dbReference type="SUPFAM" id="SSF53474">
    <property type="entry name" value="alpha/beta-Hydrolases"/>
    <property type="match status" value="1"/>
</dbReference>
<gene>
    <name evidence="5" type="ORF">ARMOST_10631</name>
</gene>
<dbReference type="InterPro" id="IPR010497">
    <property type="entry name" value="Epoxide_hydro_N"/>
</dbReference>
<dbReference type="InterPro" id="IPR000639">
    <property type="entry name" value="Epox_hydrolase-like"/>
</dbReference>
<evidence type="ECO:0000313" key="5">
    <source>
        <dbReference type="EMBL" id="SJL07287.1"/>
    </source>
</evidence>
<dbReference type="EMBL" id="FUEG01000008">
    <property type="protein sequence ID" value="SJL07287.1"/>
    <property type="molecule type" value="Genomic_DNA"/>
</dbReference>
<evidence type="ECO:0000313" key="6">
    <source>
        <dbReference type="Proteomes" id="UP000219338"/>
    </source>
</evidence>
<dbReference type="PRINTS" id="PR00412">
    <property type="entry name" value="EPOXHYDRLASE"/>
</dbReference>
<keyword evidence="6" id="KW-1185">Reference proteome</keyword>
<dbReference type="OMA" id="NDWKSGN"/>
<evidence type="ECO:0000256" key="2">
    <source>
        <dbReference type="ARBA" id="ARBA00022797"/>
    </source>
</evidence>
<name>A0A284REU1_ARMOS</name>
<dbReference type="Proteomes" id="UP000219338">
    <property type="component" value="Unassembled WGS sequence"/>
</dbReference>
<evidence type="ECO:0000256" key="3">
    <source>
        <dbReference type="ARBA" id="ARBA00022801"/>
    </source>
</evidence>
<feature type="domain" description="Epoxide hydrolase N-terminal" evidence="4">
    <location>
        <begin position="4"/>
        <end position="114"/>
    </location>
</feature>
<sequence length="376" mass="42054">MTETPFSISIPDEKLELLRKKLELTTLPDELEDSGWKYGVPLGDIKRLVARWKDGFDWRAQEAILNEELPQFTRDIQVQGHGTLNIHYVHQKSPVVDAIPLLFIHGWPGSFIEVRKILPLLTASSPDYPSFHVVALSLPGYGFSQATKKQGFKTGQHAEVGNKLMVSLGYDKYVTQGGDWGAIITRKLSSVYGGAHSQAWHSKAPDYLPTSFISPTHAYALYGNRKVRITTNQMTIGYSLADSPVGLLSWIYEKLVNWSDSYPWDDDEGDVDLGIHLLSEDRVLTKEPTIPLGLSYFPKEVRCYPRLWSLTEGNLVFESEHTSGGHFAAHEKPHELVDDLRKMFGKDGPAFGVVPGRTVLVTHVGPPEDPVSHKNP</sequence>
<organism evidence="5 6">
    <name type="scientific">Armillaria ostoyae</name>
    <name type="common">Armillaria root rot fungus</name>
    <dbReference type="NCBI Taxonomy" id="47428"/>
    <lineage>
        <taxon>Eukaryota</taxon>
        <taxon>Fungi</taxon>
        <taxon>Dikarya</taxon>
        <taxon>Basidiomycota</taxon>
        <taxon>Agaricomycotina</taxon>
        <taxon>Agaricomycetes</taxon>
        <taxon>Agaricomycetidae</taxon>
        <taxon>Agaricales</taxon>
        <taxon>Marasmiineae</taxon>
        <taxon>Physalacriaceae</taxon>
        <taxon>Armillaria</taxon>
    </lineage>
</organism>
<dbReference type="InterPro" id="IPR016292">
    <property type="entry name" value="Epoxide_hydrolase"/>
</dbReference>
<dbReference type="AlphaFoldDB" id="A0A284REU1"/>
<dbReference type="GO" id="GO:0004301">
    <property type="term" value="F:epoxide hydrolase activity"/>
    <property type="evidence" value="ECO:0007669"/>
    <property type="project" value="TreeGrafter"/>
</dbReference>
<comment type="similarity">
    <text evidence="1">Belongs to the peptidase S33 family.</text>
</comment>
<dbReference type="PANTHER" id="PTHR21661">
    <property type="entry name" value="EPOXIDE HYDROLASE 1-RELATED"/>
    <property type="match status" value="1"/>
</dbReference>
<protein>
    <submittedName>
        <fullName evidence="5">Related to epoxide hydrolase</fullName>
    </submittedName>
</protein>
<dbReference type="STRING" id="47428.A0A284REU1"/>
<evidence type="ECO:0000256" key="1">
    <source>
        <dbReference type="ARBA" id="ARBA00010088"/>
    </source>
</evidence>
<proteinExistence type="inferred from homology"/>
<dbReference type="PIRSF" id="PIRSF001112">
    <property type="entry name" value="Epoxide_hydrolase"/>
    <property type="match status" value="1"/>
</dbReference>
<reference evidence="6" key="1">
    <citation type="journal article" date="2017" name="Nat. Ecol. Evol.">
        <title>Genome expansion and lineage-specific genetic innovations in the forest pathogenic fungi Armillaria.</title>
        <authorList>
            <person name="Sipos G."/>
            <person name="Prasanna A.N."/>
            <person name="Walter M.C."/>
            <person name="O'Connor E."/>
            <person name="Balint B."/>
            <person name="Krizsan K."/>
            <person name="Kiss B."/>
            <person name="Hess J."/>
            <person name="Varga T."/>
            <person name="Slot J."/>
            <person name="Riley R."/>
            <person name="Boka B."/>
            <person name="Rigling D."/>
            <person name="Barry K."/>
            <person name="Lee J."/>
            <person name="Mihaltcheva S."/>
            <person name="LaButti K."/>
            <person name="Lipzen A."/>
            <person name="Waldron R."/>
            <person name="Moloney N.M."/>
            <person name="Sperisen C."/>
            <person name="Kredics L."/>
            <person name="Vagvoelgyi C."/>
            <person name="Patrignani A."/>
            <person name="Fitzpatrick D."/>
            <person name="Nagy I."/>
            <person name="Doyle S."/>
            <person name="Anderson J.B."/>
            <person name="Grigoriev I.V."/>
            <person name="Gueldener U."/>
            <person name="Muensterkoetter M."/>
            <person name="Nagy L.G."/>
        </authorList>
    </citation>
    <scope>NUCLEOTIDE SEQUENCE [LARGE SCALE GENOMIC DNA]</scope>
    <source>
        <strain evidence="6">C18/9</strain>
    </source>
</reference>
<dbReference type="OrthoDB" id="7130006at2759"/>
<keyword evidence="3 5" id="KW-0378">Hydrolase</keyword>
<accession>A0A284REU1</accession>